<keyword evidence="3" id="KW-0540">Nuclease</keyword>
<keyword evidence="11" id="KW-1185">Reference proteome</keyword>
<dbReference type="PANTHER" id="PTHR12415">
    <property type="entry name" value="TYROSYL-DNA PHOSPHODIESTERASE 1"/>
    <property type="match status" value="1"/>
</dbReference>
<protein>
    <recommendedName>
        <fullName evidence="12">Tyrosyl-DNA phosphodiesterase 1</fullName>
    </recommendedName>
</protein>
<evidence type="ECO:0000313" key="10">
    <source>
        <dbReference type="EMBL" id="KAJ8307980.1"/>
    </source>
</evidence>
<evidence type="ECO:0000256" key="5">
    <source>
        <dbReference type="ARBA" id="ARBA00022801"/>
    </source>
</evidence>
<evidence type="ECO:0000256" key="7">
    <source>
        <dbReference type="ARBA" id="ARBA00023204"/>
    </source>
</evidence>
<sequence>MAGNCSVSDDELFARKLQAEFDKEMEMSEKAKRNQDVSDSDSDITIEPDPPDWEILPSDLEKDMQQIGGKRSDNRTTNAVTELTKPRSKTHDLSDSEEDTEEYVHSQNKVNQSTINGSSEVKLNSHNSISSSKKKLNVSHHLSESDSDGNDEEKCTDDESRPSTSKGSSDVTPPPKKKMRTDPGSSRSPKLKYKSPADVYKEAQPLSFFLTKVSGIPDEFNTSYAMDLKDILSPTMGNLTASCQFNYMFEIPWIMKQYPEPFRSKPLLVVHGFQGPNKAALQAEAAQYTNIKFCQARLEMAYGTHHTKMMLLLYDDGMRVVIHTSNLIERDWFQKTQGMWISPLFPKLKPTESKTSGDSPTRFKHDLLEYIASYKAYQLKEWQEHVSNHDMSSARVFIIGSSPGRHIGEKKHSYGHMKLRKVLNENGPPKDQCKSWPVIGQFSSIGSLGPDKQKWLCAEFLQSLATVKGSSSIPLSSINFQLIFPTKDNVRTSLEGYPAGASIPYSIHVAKKQQYLHTFFHHWKSNFRGRNRAMPHIKTYGRPSPSSKEMAWFLVTSANLSKAAWGGLEKNGSQLMIRSYEIGVLFTPKCFGIKEMFSVTNNMYEMDKNTLPLPWDLPLKPYVKGDKPWIWDISYKDLPDSNGNMWCPS</sequence>
<dbReference type="Pfam" id="PF06087">
    <property type="entry name" value="Tyr-DNA_phospho"/>
    <property type="match status" value="1"/>
</dbReference>
<proteinExistence type="inferred from homology"/>
<gene>
    <name evidence="10" type="ORF">KUTeg_012854</name>
</gene>
<evidence type="ECO:0000256" key="3">
    <source>
        <dbReference type="ARBA" id="ARBA00022722"/>
    </source>
</evidence>
<evidence type="ECO:0000256" key="6">
    <source>
        <dbReference type="ARBA" id="ARBA00022839"/>
    </source>
</evidence>
<feature type="compositionally biased region" description="Acidic residues" evidence="9">
    <location>
        <begin position="38"/>
        <end position="52"/>
    </location>
</feature>
<keyword evidence="4" id="KW-0227">DNA damage</keyword>
<feature type="compositionally biased region" description="Low complexity" evidence="9">
    <location>
        <begin position="121"/>
        <end position="131"/>
    </location>
</feature>
<dbReference type="SUPFAM" id="SSF56024">
    <property type="entry name" value="Phospholipase D/nuclease"/>
    <property type="match status" value="2"/>
</dbReference>
<feature type="region of interest" description="Disordered" evidence="9">
    <location>
        <begin position="25"/>
        <end position="196"/>
    </location>
</feature>
<organism evidence="10 11">
    <name type="scientific">Tegillarca granosa</name>
    <name type="common">Malaysian cockle</name>
    <name type="synonym">Anadara granosa</name>
    <dbReference type="NCBI Taxonomy" id="220873"/>
    <lineage>
        <taxon>Eukaryota</taxon>
        <taxon>Metazoa</taxon>
        <taxon>Spiralia</taxon>
        <taxon>Lophotrochozoa</taxon>
        <taxon>Mollusca</taxon>
        <taxon>Bivalvia</taxon>
        <taxon>Autobranchia</taxon>
        <taxon>Pteriomorphia</taxon>
        <taxon>Arcoida</taxon>
        <taxon>Arcoidea</taxon>
        <taxon>Arcidae</taxon>
        <taxon>Tegillarca</taxon>
    </lineage>
</organism>
<evidence type="ECO:0000313" key="11">
    <source>
        <dbReference type="Proteomes" id="UP001217089"/>
    </source>
</evidence>
<keyword evidence="7" id="KW-0234">DNA repair</keyword>
<evidence type="ECO:0008006" key="12">
    <source>
        <dbReference type="Google" id="ProtNLM"/>
    </source>
</evidence>
<evidence type="ECO:0000256" key="8">
    <source>
        <dbReference type="ARBA" id="ARBA00023242"/>
    </source>
</evidence>
<evidence type="ECO:0000256" key="2">
    <source>
        <dbReference type="ARBA" id="ARBA00010205"/>
    </source>
</evidence>
<feature type="compositionally biased region" description="Basic and acidic residues" evidence="9">
    <location>
        <begin position="59"/>
        <end position="74"/>
    </location>
</feature>
<dbReference type="EMBL" id="JARBDR010000657">
    <property type="protein sequence ID" value="KAJ8307980.1"/>
    <property type="molecule type" value="Genomic_DNA"/>
</dbReference>
<reference evidence="10 11" key="1">
    <citation type="submission" date="2022-12" db="EMBL/GenBank/DDBJ databases">
        <title>Chromosome-level genome of Tegillarca granosa.</title>
        <authorList>
            <person name="Kim J."/>
        </authorList>
    </citation>
    <scope>NUCLEOTIDE SEQUENCE [LARGE SCALE GENOMIC DNA]</scope>
    <source>
        <strain evidence="10">Teg-2019</strain>
        <tissue evidence="10">Adductor muscle</tissue>
    </source>
</reference>
<keyword evidence="6" id="KW-0269">Exonuclease</keyword>
<name>A0ABQ9EX72_TEGGR</name>
<dbReference type="CDD" id="cd09195">
    <property type="entry name" value="PLDc_mTdp1_2"/>
    <property type="match status" value="1"/>
</dbReference>
<evidence type="ECO:0000256" key="1">
    <source>
        <dbReference type="ARBA" id="ARBA00004123"/>
    </source>
</evidence>
<feature type="compositionally biased region" description="Acidic residues" evidence="9">
    <location>
        <begin position="145"/>
        <end position="156"/>
    </location>
</feature>
<dbReference type="InterPro" id="IPR010347">
    <property type="entry name" value="Tdp1"/>
</dbReference>
<comment type="subcellular location">
    <subcellularLocation>
        <location evidence="1">Nucleus</location>
    </subcellularLocation>
</comment>
<dbReference type="Gene3D" id="3.30.870.10">
    <property type="entry name" value="Endonuclease Chain A"/>
    <property type="match status" value="2"/>
</dbReference>
<dbReference type="Proteomes" id="UP001217089">
    <property type="component" value="Unassembled WGS sequence"/>
</dbReference>
<keyword evidence="5" id="KW-0378">Hydrolase</keyword>
<comment type="similarity">
    <text evidence="2">Belongs to the tyrosyl-DNA phosphodiesterase family.</text>
</comment>
<evidence type="ECO:0000256" key="9">
    <source>
        <dbReference type="SAM" id="MobiDB-lite"/>
    </source>
</evidence>
<feature type="compositionally biased region" description="Polar residues" evidence="9">
    <location>
        <begin position="105"/>
        <end position="119"/>
    </location>
</feature>
<feature type="compositionally biased region" description="Polar residues" evidence="9">
    <location>
        <begin position="162"/>
        <end position="171"/>
    </location>
</feature>
<evidence type="ECO:0000256" key="4">
    <source>
        <dbReference type="ARBA" id="ARBA00022763"/>
    </source>
</evidence>
<dbReference type="PANTHER" id="PTHR12415:SF0">
    <property type="entry name" value="TYROSYL-DNA PHOSPHODIESTERASE 1"/>
    <property type="match status" value="1"/>
</dbReference>
<feature type="compositionally biased region" description="Basic and acidic residues" evidence="9">
    <location>
        <begin position="25"/>
        <end position="36"/>
    </location>
</feature>
<dbReference type="CDD" id="cd09193">
    <property type="entry name" value="PLDc_mTdp1_1"/>
    <property type="match status" value="1"/>
</dbReference>
<keyword evidence="8" id="KW-0539">Nucleus</keyword>
<comment type="caution">
    <text evidence="10">The sequence shown here is derived from an EMBL/GenBank/DDBJ whole genome shotgun (WGS) entry which is preliminary data.</text>
</comment>
<accession>A0ABQ9EX72</accession>